<keyword evidence="1" id="KW-0732">Signal</keyword>
<dbReference type="Proteomes" id="UP000189670">
    <property type="component" value="Unassembled WGS sequence"/>
</dbReference>
<dbReference type="EMBL" id="ATBP01002301">
    <property type="protein sequence ID" value="ETR66011.1"/>
    <property type="molecule type" value="Genomic_DNA"/>
</dbReference>
<sequence length="109" mass="12012">MKQIIVLTILLITTLAIASERYHPADINQNNVIEQSEFDTYNQAWRSDTIWSSTGESVPTNFLTRAGHLLLNGGKYHDSGGDIPMCWVPGDAGPAPDLTNTIGMTFVYI</sequence>
<evidence type="ECO:0000256" key="1">
    <source>
        <dbReference type="SAM" id="SignalP"/>
    </source>
</evidence>
<comment type="caution">
    <text evidence="2">The sequence shown here is derived from an EMBL/GenBank/DDBJ whole genome shotgun (WGS) entry which is preliminary data.</text>
</comment>
<evidence type="ECO:0000313" key="3">
    <source>
        <dbReference type="Proteomes" id="UP000189670"/>
    </source>
</evidence>
<name>A0A1V1NTX2_9BACT</name>
<dbReference type="AlphaFoldDB" id="A0A1V1NTX2"/>
<accession>A0A1V1NTX2</accession>
<proteinExistence type="predicted"/>
<reference evidence="3" key="1">
    <citation type="submission" date="2012-11" db="EMBL/GenBank/DDBJ databases">
        <authorList>
            <person name="Lucero-Rivera Y.E."/>
            <person name="Tovar-Ramirez D."/>
        </authorList>
    </citation>
    <scope>NUCLEOTIDE SEQUENCE [LARGE SCALE GENOMIC DNA]</scope>
    <source>
        <strain evidence="3">Araruama</strain>
    </source>
</reference>
<gene>
    <name evidence="2" type="ORF">OMM_13374</name>
</gene>
<feature type="non-terminal residue" evidence="2">
    <location>
        <position position="109"/>
    </location>
</feature>
<organism evidence="2 3">
    <name type="scientific">Candidatus Magnetoglobus multicellularis str. Araruama</name>
    <dbReference type="NCBI Taxonomy" id="890399"/>
    <lineage>
        <taxon>Bacteria</taxon>
        <taxon>Pseudomonadati</taxon>
        <taxon>Thermodesulfobacteriota</taxon>
        <taxon>Desulfobacteria</taxon>
        <taxon>Desulfobacterales</taxon>
        <taxon>Desulfobacteraceae</taxon>
        <taxon>Candidatus Magnetoglobus</taxon>
    </lineage>
</organism>
<evidence type="ECO:0000313" key="2">
    <source>
        <dbReference type="EMBL" id="ETR66011.1"/>
    </source>
</evidence>
<protein>
    <submittedName>
        <fullName evidence="2">Uncharacterized protein</fullName>
    </submittedName>
</protein>
<feature type="chain" id="PRO_5010715726" evidence="1">
    <location>
        <begin position="19"/>
        <end position="109"/>
    </location>
</feature>
<feature type="signal peptide" evidence="1">
    <location>
        <begin position="1"/>
        <end position="18"/>
    </location>
</feature>